<proteinExistence type="predicted"/>
<evidence type="ECO:0000256" key="2">
    <source>
        <dbReference type="ARBA" id="ARBA00022448"/>
    </source>
</evidence>
<evidence type="ECO:0000256" key="3">
    <source>
        <dbReference type="ARBA" id="ARBA00022753"/>
    </source>
</evidence>
<evidence type="ECO:0000256" key="5">
    <source>
        <dbReference type="PROSITE-ProRule" id="PRU00644"/>
    </source>
</evidence>
<accession>A0A7S2ZD66</accession>
<evidence type="ECO:0000256" key="1">
    <source>
        <dbReference type="ARBA" id="ARBA00004177"/>
    </source>
</evidence>
<comment type="subcellular location">
    <subcellularLocation>
        <location evidence="1">Endosome</location>
    </subcellularLocation>
</comment>
<dbReference type="Gene3D" id="6.10.140.820">
    <property type="match status" value="1"/>
</dbReference>
<sequence length="164" mass="18377">MVAAVTKNVRDALVQVTEKSLLEVVCEQSKLVNLQKTVQMIESAKYQRSIEFGKKANALLNEDEKLRNQLDVQLRLIKEIGEVDLSNGRDIELRYPMLINQIVTSRAEDFALRDALDVLDEACSKGVLGLDSYLKAVGEVGRQQFFVRATYRKASFAMHAVGST</sequence>
<keyword evidence="4 5" id="KW-0653">Protein transport</keyword>
<gene>
    <name evidence="7" type="ORF">RMAR00112_LOCUS3520</name>
</gene>
<keyword evidence="3" id="KW-0967">Endosome</keyword>
<dbReference type="Pfam" id="PF09454">
    <property type="entry name" value="Vps23_core"/>
    <property type="match status" value="1"/>
</dbReference>
<protein>
    <recommendedName>
        <fullName evidence="6">SB domain-containing protein</fullName>
    </recommendedName>
</protein>
<dbReference type="AlphaFoldDB" id="A0A7S2ZD66"/>
<dbReference type="InterPro" id="IPR017916">
    <property type="entry name" value="SB_dom"/>
</dbReference>
<dbReference type="GO" id="GO:0005768">
    <property type="term" value="C:endosome"/>
    <property type="evidence" value="ECO:0007669"/>
    <property type="project" value="UniProtKB-SubCell"/>
</dbReference>
<evidence type="ECO:0000259" key="6">
    <source>
        <dbReference type="PROSITE" id="PS51312"/>
    </source>
</evidence>
<dbReference type="PROSITE" id="PS51312">
    <property type="entry name" value="SB"/>
    <property type="match status" value="1"/>
</dbReference>
<dbReference type="EMBL" id="HBHW01004775">
    <property type="protein sequence ID" value="CAE0035574.1"/>
    <property type="molecule type" value="Transcribed_RNA"/>
</dbReference>
<dbReference type="GO" id="GO:0015031">
    <property type="term" value="P:protein transport"/>
    <property type="evidence" value="ECO:0007669"/>
    <property type="project" value="UniProtKB-UniRule"/>
</dbReference>
<dbReference type="InterPro" id="IPR037202">
    <property type="entry name" value="ESCRT_assembly_dom"/>
</dbReference>
<organism evidence="7">
    <name type="scientific">Rhodosorus marinus</name>
    <dbReference type="NCBI Taxonomy" id="101924"/>
    <lineage>
        <taxon>Eukaryota</taxon>
        <taxon>Rhodophyta</taxon>
        <taxon>Stylonematophyceae</taxon>
        <taxon>Stylonematales</taxon>
        <taxon>Stylonemataceae</taxon>
        <taxon>Rhodosorus</taxon>
    </lineage>
</organism>
<evidence type="ECO:0000256" key="4">
    <source>
        <dbReference type="ARBA" id="ARBA00022927"/>
    </source>
</evidence>
<keyword evidence="2 5" id="KW-0813">Transport</keyword>
<evidence type="ECO:0000313" key="7">
    <source>
        <dbReference type="EMBL" id="CAE0035574.1"/>
    </source>
</evidence>
<feature type="domain" description="SB" evidence="6">
    <location>
        <begin position="96"/>
        <end position="164"/>
    </location>
</feature>
<name>A0A7S2ZD66_9RHOD</name>
<dbReference type="SUPFAM" id="SSF140111">
    <property type="entry name" value="Endosomal sorting complex assembly domain"/>
    <property type="match status" value="1"/>
</dbReference>
<reference evidence="7" key="1">
    <citation type="submission" date="2021-01" db="EMBL/GenBank/DDBJ databases">
        <authorList>
            <person name="Corre E."/>
            <person name="Pelletier E."/>
            <person name="Niang G."/>
            <person name="Scheremetjew M."/>
            <person name="Finn R."/>
            <person name="Kale V."/>
            <person name="Holt S."/>
            <person name="Cochrane G."/>
            <person name="Meng A."/>
            <person name="Brown T."/>
            <person name="Cohen L."/>
        </authorList>
    </citation>
    <scope>NUCLEOTIDE SEQUENCE</scope>
    <source>
        <strain evidence="7">CCMP 769</strain>
    </source>
</reference>